<reference evidence="3 4" key="1">
    <citation type="submission" date="2022-06" db="EMBL/GenBank/DDBJ databases">
        <title>Sequencing the genomes of 1000 actinobacteria strains.</title>
        <authorList>
            <person name="Klenk H.-P."/>
        </authorList>
    </citation>
    <scope>NUCLEOTIDE SEQUENCE [LARGE SCALE GENOMIC DNA]</scope>
    <source>
        <strain evidence="3 4">DSM 44170</strain>
    </source>
</reference>
<comment type="subcellular location">
    <subcellularLocation>
        <location evidence="1">Membrane</location>
    </subcellularLocation>
</comment>
<dbReference type="PANTHER" id="PTHR37042">
    <property type="entry name" value="OUTER MEMBRANE PROTEIN RV1973"/>
    <property type="match status" value="1"/>
</dbReference>
<sequence length="165" mass="17398">MRVVMAAVLAVAVLVLGAVVGVMWADLRALRGADADGVEAMAAARTAAPELMSYDYRTVDRDLARARARTTGELSGYYGELAKSLAGKARAQKTVQTASVTAAAVERAEPGRVEVLLFVNTGTVREVPGEAVPQRQISQNRVRLTMVRGDGGWLAADLSTLIGTV</sequence>
<name>A0ABT1JWW0_9ACTN</name>
<comment type="caution">
    <text evidence="3">The sequence shown here is derived from an EMBL/GenBank/DDBJ whole genome shotgun (WGS) entry which is preliminary data.</text>
</comment>
<dbReference type="PANTHER" id="PTHR37042:SF4">
    <property type="entry name" value="OUTER MEMBRANE PROTEIN RV1973"/>
    <property type="match status" value="1"/>
</dbReference>
<organism evidence="3 4">
    <name type="scientific">Nonomuraea roseoviolacea subsp. carminata</name>
    <dbReference type="NCBI Taxonomy" id="160689"/>
    <lineage>
        <taxon>Bacteria</taxon>
        <taxon>Bacillati</taxon>
        <taxon>Actinomycetota</taxon>
        <taxon>Actinomycetes</taxon>
        <taxon>Streptosporangiales</taxon>
        <taxon>Streptosporangiaceae</taxon>
        <taxon>Nonomuraea</taxon>
    </lineage>
</organism>
<protein>
    <submittedName>
        <fullName evidence="3">Mce-associated membrane protein</fullName>
    </submittedName>
</protein>
<accession>A0ABT1JWW0</accession>
<keyword evidence="4" id="KW-1185">Reference proteome</keyword>
<dbReference type="Proteomes" id="UP001320766">
    <property type="component" value="Unassembled WGS sequence"/>
</dbReference>
<proteinExistence type="predicted"/>
<evidence type="ECO:0000313" key="3">
    <source>
        <dbReference type="EMBL" id="MCP2346246.1"/>
    </source>
</evidence>
<evidence type="ECO:0000256" key="1">
    <source>
        <dbReference type="ARBA" id="ARBA00004370"/>
    </source>
</evidence>
<evidence type="ECO:0000256" key="2">
    <source>
        <dbReference type="ARBA" id="ARBA00023136"/>
    </source>
</evidence>
<gene>
    <name evidence="3" type="ORF">HD595_002368</name>
</gene>
<evidence type="ECO:0000313" key="4">
    <source>
        <dbReference type="Proteomes" id="UP001320766"/>
    </source>
</evidence>
<keyword evidence="2" id="KW-0472">Membrane</keyword>
<dbReference type="RefSeq" id="WP_253768414.1">
    <property type="nucleotide sequence ID" value="NZ_BAAAVE010000009.1"/>
</dbReference>
<dbReference type="EMBL" id="JAMZEC010000001">
    <property type="protein sequence ID" value="MCP2346246.1"/>
    <property type="molecule type" value="Genomic_DNA"/>
</dbReference>